<dbReference type="SMART" id="SM00345">
    <property type="entry name" value="HTH_GNTR"/>
    <property type="match status" value="1"/>
</dbReference>
<accession>A0A1H5QT60</accession>
<evidence type="ECO:0000256" key="2">
    <source>
        <dbReference type="ARBA" id="ARBA00023015"/>
    </source>
</evidence>
<evidence type="ECO:0000313" key="11">
    <source>
        <dbReference type="Proteomes" id="UP000198878"/>
    </source>
</evidence>
<dbReference type="InterPro" id="IPR002104">
    <property type="entry name" value="Integrase_catalytic"/>
</dbReference>
<dbReference type="InterPro" id="IPR036390">
    <property type="entry name" value="WH_DNA-bd_sf"/>
</dbReference>
<dbReference type="PROSITE" id="PS51900">
    <property type="entry name" value="CB"/>
    <property type="match status" value="1"/>
</dbReference>
<keyword evidence="11" id="KW-1185">Reference proteome</keyword>
<reference evidence="11" key="1">
    <citation type="submission" date="2016-10" db="EMBL/GenBank/DDBJ databases">
        <authorList>
            <person name="Varghese N."/>
            <person name="Submissions S."/>
        </authorList>
    </citation>
    <scope>NUCLEOTIDE SEQUENCE [LARGE SCALE GENOMIC DNA]</scope>
    <source>
        <strain evidence="11">DSM 44654</strain>
    </source>
</reference>
<evidence type="ECO:0000256" key="1">
    <source>
        <dbReference type="ARBA" id="ARBA00008857"/>
    </source>
</evidence>
<keyword evidence="3 6" id="KW-0238">DNA-binding</keyword>
<evidence type="ECO:0000259" key="7">
    <source>
        <dbReference type="PROSITE" id="PS50949"/>
    </source>
</evidence>
<keyword evidence="5" id="KW-0233">DNA recombination</keyword>
<dbReference type="CDD" id="cd07377">
    <property type="entry name" value="WHTH_GntR"/>
    <property type="match status" value="1"/>
</dbReference>
<organism evidence="10 11">
    <name type="scientific">Amycolatopsis pretoriensis</name>
    <dbReference type="NCBI Taxonomy" id="218821"/>
    <lineage>
        <taxon>Bacteria</taxon>
        <taxon>Bacillati</taxon>
        <taxon>Actinomycetota</taxon>
        <taxon>Actinomycetes</taxon>
        <taxon>Pseudonocardiales</taxon>
        <taxon>Pseudonocardiaceae</taxon>
        <taxon>Amycolatopsis</taxon>
    </lineage>
</organism>
<dbReference type="EMBL" id="FNUJ01000004">
    <property type="protein sequence ID" value="SEF29229.1"/>
    <property type="molecule type" value="Genomic_DNA"/>
</dbReference>
<dbReference type="Gene3D" id="1.10.10.10">
    <property type="entry name" value="Winged helix-like DNA-binding domain superfamily/Winged helix DNA-binding domain"/>
    <property type="match status" value="1"/>
</dbReference>
<dbReference type="PROSITE" id="PS50949">
    <property type="entry name" value="HTH_GNTR"/>
    <property type="match status" value="1"/>
</dbReference>
<dbReference type="SUPFAM" id="SSF56349">
    <property type="entry name" value="DNA breaking-rejoining enzymes"/>
    <property type="match status" value="1"/>
</dbReference>
<evidence type="ECO:0000256" key="3">
    <source>
        <dbReference type="ARBA" id="ARBA00023125"/>
    </source>
</evidence>
<dbReference type="InterPro" id="IPR000524">
    <property type="entry name" value="Tscrpt_reg_HTH_GntR"/>
</dbReference>
<feature type="domain" description="Tyr recombinase" evidence="8">
    <location>
        <begin position="207"/>
        <end position="405"/>
    </location>
</feature>
<dbReference type="GO" id="GO:0006310">
    <property type="term" value="P:DNA recombination"/>
    <property type="evidence" value="ECO:0007669"/>
    <property type="project" value="UniProtKB-KW"/>
</dbReference>
<dbReference type="GO" id="GO:0003677">
    <property type="term" value="F:DNA binding"/>
    <property type="evidence" value="ECO:0007669"/>
    <property type="project" value="UniProtKB-UniRule"/>
</dbReference>
<dbReference type="Pfam" id="PF00589">
    <property type="entry name" value="Phage_integrase"/>
    <property type="match status" value="1"/>
</dbReference>
<dbReference type="Gene3D" id="1.10.443.10">
    <property type="entry name" value="Intergrase catalytic core"/>
    <property type="match status" value="1"/>
</dbReference>
<sequence length="523" mass="57603">MTSANSSRKRTRGEIVTLPSGSLRVKVYAGIDPVTKKRYYLDEVVPAGPKAAAEAEKLRTKFLNQVDEKRSSRTRATVSQLLDRYFELVKIEETTREGYKSLVRNHIQPLLGDSALGKLDGEILDSFYKQLGTCRAHCRGRSFVEHRTDRPHECDNRCGPHKCKPLADSSIRKIQAILTGAGKRAVRWGWIGVNPFDLAEPLPVPRPDPKPPTVEQAARIATEAWRELDWGMLVWLAFITGARRGELCALAWDRLDFSTRVLTIRSSIAQSGGKTWEKATKTHQQRRISLDERTVALLRSYREHCAERAGLKTLKPEARIFSLAPDGSTWLKPDSVSQRYARMCARLGWDMNIHQLRHYSATELIAAGTDIRTVAGRLGHGGGGSTTLKVYSAWVAEADDRASGTLAGRLPDLPVVLSAEGKLVPATPDVAPEDESPYKRIAKDLQGAIVAGVLAPGHQLPTVVDLAKRYEVSFGTAQRAIAQLRAAGLVSVSRGKRAVVVDPASAGEVEPAKVIGLREHREK</sequence>
<comment type="similarity">
    <text evidence="1">Belongs to the 'phage' integrase family.</text>
</comment>
<keyword evidence="2" id="KW-0805">Transcription regulation</keyword>
<dbReference type="InterPro" id="IPR036388">
    <property type="entry name" value="WH-like_DNA-bd_sf"/>
</dbReference>
<dbReference type="STRING" id="218821.SAMN05421837_104598"/>
<evidence type="ECO:0000313" key="10">
    <source>
        <dbReference type="EMBL" id="SEF29229.1"/>
    </source>
</evidence>
<dbReference type="AlphaFoldDB" id="A0A1H5QT60"/>
<dbReference type="GO" id="GO:0003700">
    <property type="term" value="F:DNA-binding transcription factor activity"/>
    <property type="evidence" value="ECO:0007669"/>
    <property type="project" value="InterPro"/>
</dbReference>
<evidence type="ECO:0000259" key="9">
    <source>
        <dbReference type="PROSITE" id="PS51900"/>
    </source>
</evidence>
<evidence type="ECO:0000259" key="8">
    <source>
        <dbReference type="PROSITE" id="PS51898"/>
    </source>
</evidence>
<evidence type="ECO:0000256" key="4">
    <source>
        <dbReference type="ARBA" id="ARBA00023163"/>
    </source>
</evidence>
<feature type="domain" description="Core-binding (CB)" evidence="9">
    <location>
        <begin position="76"/>
        <end position="186"/>
    </location>
</feature>
<dbReference type="InterPro" id="IPR013762">
    <property type="entry name" value="Integrase-like_cat_sf"/>
</dbReference>
<dbReference type="Pfam" id="PF00392">
    <property type="entry name" value="GntR"/>
    <property type="match status" value="1"/>
</dbReference>
<dbReference type="InterPro" id="IPR044068">
    <property type="entry name" value="CB"/>
</dbReference>
<feature type="domain" description="HTH gntR-type" evidence="7">
    <location>
        <begin position="435"/>
        <end position="503"/>
    </location>
</feature>
<dbReference type="Proteomes" id="UP000198878">
    <property type="component" value="Unassembled WGS sequence"/>
</dbReference>
<dbReference type="PANTHER" id="PTHR30349:SF64">
    <property type="entry name" value="PROPHAGE INTEGRASE INTD-RELATED"/>
    <property type="match status" value="1"/>
</dbReference>
<name>A0A1H5QT60_9PSEU</name>
<dbReference type="InterPro" id="IPR050090">
    <property type="entry name" value="Tyrosine_recombinase_XerCD"/>
</dbReference>
<proteinExistence type="inferred from homology"/>
<dbReference type="InterPro" id="IPR011010">
    <property type="entry name" value="DNA_brk_join_enz"/>
</dbReference>
<dbReference type="Gene3D" id="1.10.150.130">
    <property type="match status" value="1"/>
</dbReference>
<dbReference type="CDD" id="cd01189">
    <property type="entry name" value="INT_ICEBs1_C_like"/>
    <property type="match status" value="1"/>
</dbReference>
<keyword evidence="4" id="KW-0804">Transcription</keyword>
<dbReference type="GO" id="GO:0015074">
    <property type="term" value="P:DNA integration"/>
    <property type="evidence" value="ECO:0007669"/>
    <property type="project" value="UniProtKB-KW"/>
</dbReference>
<gene>
    <name evidence="10" type="ORF">SAMN05421837_104598</name>
</gene>
<dbReference type="InterPro" id="IPR010998">
    <property type="entry name" value="Integrase_recombinase_N"/>
</dbReference>
<dbReference type="SUPFAM" id="SSF46785">
    <property type="entry name" value="Winged helix' DNA-binding domain"/>
    <property type="match status" value="1"/>
</dbReference>
<dbReference type="PANTHER" id="PTHR30349">
    <property type="entry name" value="PHAGE INTEGRASE-RELATED"/>
    <property type="match status" value="1"/>
</dbReference>
<evidence type="ECO:0000256" key="5">
    <source>
        <dbReference type="ARBA" id="ARBA00023172"/>
    </source>
</evidence>
<evidence type="ECO:0000256" key="6">
    <source>
        <dbReference type="PROSITE-ProRule" id="PRU01248"/>
    </source>
</evidence>
<protein>
    <submittedName>
        <fullName evidence="10">Phage integrase, N-terminal SAM-like domain</fullName>
    </submittedName>
</protein>
<dbReference type="PROSITE" id="PS51898">
    <property type="entry name" value="TYR_RECOMBINASE"/>
    <property type="match status" value="1"/>
</dbReference>